<dbReference type="RefSeq" id="XP_038053379.1">
    <property type="nucleotide sequence ID" value="XM_038197451.1"/>
</dbReference>
<feature type="transmembrane region" description="Helical" evidence="1">
    <location>
        <begin position="50"/>
        <end position="69"/>
    </location>
</feature>
<dbReference type="EnsemblMetazoa" id="XM_038197451.1">
    <property type="protein sequence ID" value="XP_038053379.1"/>
    <property type="gene ID" value="LOC119725859"/>
</dbReference>
<keyword evidence="3" id="KW-1185">Reference proteome</keyword>
<feature type="transmembrane region" description="Helical" evidence="1">
    <location>
        <begin position="131"/>
        <end position="157"/>
    </location>
</feature>
<keyword evidence="1" id="KW-0812">Transmembrane</keyword>
<name>A0A913ZPT4_PATMI</name>
<proteinExistence type="predicted"/>
<protein>
    <submittedName>
        <fullName evidence="2">Uncharacterized protein</fullName>
    </submittedName>
</protein>
<organism evidence="2 3">
    <name type="scientific">Patiria miniata</name>
    <name type="common">Bat star</name>
    <name type="synonym">Asterina miniata</name>
    <dbReference type="NCBI Taxonomy" id="46514"/>
    <lineage>
        <taxon>Eukaryota</taxon>
        <taxon>Metazoa</taxon>
        <taxon>Echinodermata</taxon>
        <taxon>Eleutherozoa</taxon>
        <taxon>Asterozoa</taxon>
        <taxon>Asteroidea</taxon>
        <taxon>Valvatacea</taxon>
        <taxon>Valvatida</taxon>
        <taxon>Asterinidae</taxon>
        <taxon>Patiria</taxon>
    </lineage>
</organism>
<evidence type="ECO:0000256" key="1">
    <source>
        <dbReference type="SAM" id="Phobius"/>
    </source>
</evidence>
<keyword evidence="1" id="KW-0472">Membrane</keyword>
<dbReference type="OrthoDB" id="10297338at2759"/>
<feature type="transmembrane region" description="Helical" evidence="1">
    <location>
        <begin position="21"/>
        <end position="44"/>
    </location>
</feature>
<feature type="transmembrane region" description="Helical" evidence="1">
    <location>
        <begin position="81"/>
        <end position="102"/>
    </location>
</feature>
<dbReference type="GeneID" id="119725859"/>
<sequence>MCCACGSTRCRFRCLRCSGSLLIVIGVLYAAAGIVFNFFHFLMIFTTGHALIWGGSAIFMAGVASIFITKKMSDDDWSSRGAAFMCILAIASALGNVALHTYNLYENQYFEEYDMETFADQNLTYDVTFELWLGVIIADAGIDFLALLTTLAGLAAFGIGCCCSEYSEIVEDYKGRI</sequence>
<accession>A0A913ZPT4</accession>
<evidence type="ECO:0000313" key="2">
    <source>
        <dbReference type="EnsemblMetazoa" id="XP_038053379.1"/>
    </source>
</evidence>
<evidence type="ECO:0000313" key="3">
    <source>
        <dbReference type="Proteomes" id="UP000887568"/>
    </source>
</evidence>
<dbReference type="Proteomes" id="UP000887568">
    <property type="component" value="Unplaced"/>
</dbReference>
<dbReference type="OMA" id="GHALIWG"/>
<reference evidence="2" key="1">
    <citation type="submission" date="2022-11" db="UniProtKB">
        <authorList>
            <consortium name="EnsemblMetazoa"/>
        </authorList>
    </citation>
    <scope>IDENTIFICATION</scope>
</reference>
<keyword evidence="1" id="KW-1133">Transmembrane helix</keyword>
<dbReference type="AlphaFoldDB" id="A0A913ZPT4"/>